<dbReference type="AlphaFoldDB" id="A0A2P2J2E1"/>
<evidence type="ECO:0000256" key="1">
    <source>
        <dbReference type="SAM" id="MobiDB-lite"/>
    </source>
</evidence>
<proteinExistence type="predicted"/>
<protein>
    <submittedName>
        <fullName evidence="2">Uncharacterized protein MANES_14G023600</fullName>
    </submittedName>
</protein>
<organism evidence="2">
    <name type="scientific">Rhizophora mucronata</name>
    <name type="common">Asiatic mangrove</name>
    <dbReference type="NCBI Taxonomy" id="61149"/>
    <lineage>
        <taxon>Eukaryota</taxon>
        <taxon>Viridiplantae</taxon>
        <taxon>Streptophyta</taxon>
        <taxon>Embryophyta</taxon>
        <taxon>Tracheophyta</taxon>
        <taxon>Spermatophyta</taxon>
        <taxon>Magnoliopsida</taxon>
        <taxon>eudicotyledons</taxon>
        <taxon>Gunneridae</taxon>
        <taxon>Pentapetalae</taxon>
        <taxon>rosids</taxon>
        <taxon>fabids</taxon>
        <taxon>Malpighiales</taxon>
        <taxon>Rhizophoraceae</taxon>
        <taxon>Rhizophora</taxon>
    </lineage>
</organism>
<name>A0A2P2J2E1_RHIMU</name>
<feature type="region of interest" description="Disordered" evidence="1">
    <location>
        <begin position="30"/>
        <end position="56"/>
    </location>
</feature>
<feature type="compositionally biased region" description="Basic and acidic residues" evidence="1">
    <location>
        <begin position="30"/>
        <end position="52"/>
    </location>
</feature>
<sequence>MMAKNKQVKNQNEELDFSFKSGEVECKVGANHESKRECANNRQRNGDRRELKGSNMPNEYVGCRIYPVLTQHGESNWSCNLPQLHRLNPNHRLHLLEVLHRVIVPLGGGVISVEKWPGRRLLHDWADRDCTRHRTVNAGL</sequence>
<reference evidence="2" key="1">
    <citation type="submission" date="2018-02" db="EMBL/GenBank/DDBJ databases">
        <title>Rhizophora mucronata_Transcriptome.</title>
        <authorList>
            <person name="Meera S.P."/>
            <person name="Sreeshan A."/>
            <person name="Augustine A."/>
        </authorList>
    </citation>
    <scope>NUCLEOTIDE SEQUENCE</scope>
    <source>
        <tissue evidence="2">Leaf</tissue>
    </source>
</reference>
<evidence type="ECO:0000313" key="2">
    <source>
        <dbReference type="EMBL" id="MBW87587.1"/>
    </source>
</evidence>
<dbReference type="EMBL" id="GGEC01007104">
    <property type="protein sequence ID" value="MBW87587.1"/>
    <property type="molecule type" value="Transcribed_RNA"/>
</dbReference>
<accession>A0A2P2J2E1</accession>